<feature type="non-terminal residue" evidence="1">
    <location>
        <position position="76"/>
    </location>
</feature>
<dbReference type="AlphaFoldDB" id="A0A3M7PGJ8"/>
<organism evidence="1 2">
    <name type="scientific">Brachionus plicatilis</name>
    <name type="common">Marine rotifer</name>
    <name type="synonym">Brachionus muelleri</name>
    <dbReference type="NCBI Taxonomy" id="10195"/>
    <lineage>
        <taxon>Eukaryota</taxon>
        <taxon>Metazoa</taxon>
        <taxon>Spiralia</taxon>
        <taxon>Gnathifera</taxon>
        <taxon>Rotifera</taxon>
        <taxon>Eurotatoria</taxon>
        <taxon>Monogononta</taxon>
        <taxon>Pseudotrocha</taxon>
        <taxon>Ploima</taxon>
        <taxon>Brachionidae</taxon>
        <taxon>Brachionus</taxon>
    </lineage>
</organism>
<evidence type="ECO:0000313" key="1">
    <source>
        <dbReference type="EMBL" id="RMZ98231.1"/>
    </source>
</evidence>
<gene>
    <name evidence="1" type="ORF">BpHYR1_036299</name>
</gene>
<dbReference type="Proteomes" id="UP000276133">
    <property type="component" value="Unassembled WGS sequence"/>
</dbReference>
<dbReference type="EMBL" id="REGN01010897">
    <property type="protein sequence ID" value="RMZ98231.1"/>
    <property type="molecule type" value="Genomic_DNA"/>
</dbReference>
<feature type="non-terminal residue" evidence="1">
    <location>
        <position position="1"/>
    </location>
</feature>
<proteinExistence type="predicted"/>
<name>A0A3M7PGJ8_BRAPC</name>
<keyword evidence="2" id="KW-1185">Reference proteome</keyword>
<reference evidence="1 2" key="1">
    <citation type="journal article" date="2018" name="Sci. Rep.">
        <title>Genomic signatures of local adaptation to the degree of environmental predictability in rotifers.</title>
        <authorList>
            <person name="Franch-Gras L."/>
            <person name="Hahn C."/>
            <person name="Garcia-Roger E.M."/>
            <person name="Carmona M.J."/>
            <person name="Serra M."/>
            <person name="Gomez A."/>
        </authorList>
    </citation>
    <scope>NUCLEOTIDE SEQUENCE [LARGE SCALE GENOMIC DNA]</scope>
    <source>
        <strain evidence="1">HYR1</strain>
    </source>
</reference>
<evidence type="ECO:0000313" key="2">
    <source>
        <dbReference type="Proteomes" id="UP000276133"/>
    </source>
</evidence>
<accession>A0A3M7PGJ8</accession>
<protein>
    <submittedName>
        <fullName evidence="1">Uncharacterized protein</fullName>
    </submittedName>
</protein>
<sequence>TIHEAYLQCKEDLAKLNSSSLTNSYINQNFGEIIGEDLISQLEESGNDDGRKKETVFEKIKRKLAENMEQDDVPKT</sequence>
<comment type="caution">
    <text evidence="1">The sequence shown here is derived from an EMBL/GenBank/DDBJ whole genome shotgun (WGS) entry which is preliminary data.</text>
</comment>